<feature type="region of interest" description="Disordered" evidence="6">
    <location>
        <begin position="412"/>
        <end position="452"/>
    </location>
</feature>
<evidence type="ECO:0000256" key="4">
    <source>
        <dbReference type="ARBA" id="ARBA00068096"/>
    </source>
</evidence>
<evidence type="ECO:0000313" key="9">
    <source>
        <dbReference type="EnsemblMetazoa" id="XP_029344561.1"/>
    </source>
</evidence>
<dbReference type="Proteomes" id="UP000007819">
    <property type="component" value="Chromosome A1"/>
</dbReference>
<feature type="domain" description="Peptidase S1" evidence="8">
    <location>
        <begin position="532"/>
        <end position="776"/>
    </location>
</feature>
<dbReference type="PROSITE" id="PS00134">
    <property type="entry name" value="TRYPSIN_HIS"/>
    <property type="match status" value="1"/>
</dbReference>
<dbReference type="OrthoDB" id="5949700at2759"/>
<dbReference type="InterPro" id="IPR009003">
    <property type="entry name" value="Peptidase_S1_PA"/>
</dbReference>
<feature type="region of interest" description="Disordered" evidence="6">
    <location>
        <begin position="464"/>
        <end position="483"/>
    </location>
</feature>
<keyword evidence="2" id="KW-0964">Secreted</keyword>
<evidence type="ECO:0000256" key="3">
    <source>
        <dbReference type="ARBA" id="ARBA00023157"/>
    </source>
</evidence>
<dbReference type="InterPro" id="IPR001254">
    <property type="entry name" value="Trypsin_dom"/>
</dbReference>
<feature type="compositionally biased region" description="Polar residues" evidence="6">
    <location>
        <begin position="68"/>
        <end position="77"/>
    </location>
</feature>
<name>A0A8R2NR71_ACYPI</name>
<organism evidence="9 10">
    <name type="scientific">Acyrthosiphon pisum</name>
    <name type="common">Pea aphid</name>
    <dbReference type="NCBI Taxonomy" id="7029"/>
    <lineage>
        <taxon>Eukaryota</taxon>
        <taxon>Metazoa</taxon>
        <taxon>Ecdysozoa</taxon>
        <taxon>Arthropoda</taxon>
        <taxon>Hexapoda</taxon>
        <taxon>Insecta</taxon>
        <taxon>Pterygota</taxon>
        <taxon>Neoptera</taxon>
        <taxon>Paraneoptera</taxon>
        <taxon>Hemiptera</taxon>
        <taxon>Sternorrhyncha</taxon>
        <taxon>Aphidomorpha</taxon>
        <taxon>Aphidoidea</taxon>
        <taxon>Aphididae</taxon>
        <taxon>Macrosiphini</taxon>
        <taxon>Acyrthosiphon</taxon>
    </lineage>
</organism>
<evidence type="ECO:0000259" key="8">
    <source>
        <dbReference type="PROSITE" id="PS50240"/>
    </source>
</evidence>
<dbReference type="GO" id="GO:0005576">
    <property type="term" value="C:extracellular region"/>
    <property type="evidence" value="ECO:0007669"/>
    <property type="project" value="UniProtKB-SubCell"/>
</dbReference>
<accession>A0A8R2NR71</accession>
<protein>
    <recommendedName>
        <fullName evidence="4">Phenoloxidase-activating factor 2</fullName>
    </recommendedName>
    <alternativeName>
        <fullName evidence="5">Prophenoloxidase-activating factor II</fullName>
    </alternativeName>
</protein>
<dbReference type="Gene3D" id="2.40.10.10">
    <property type="entry name" value="Trypsin-like serine proteases"/>
    <property type="match status" value="1"/>
</dbReference>
<feature type="region of interest" description="Disordered" evidence="6">
    <location>
        <begin position="27"/>
        <end position="79"/>
    </location>
</feature>
<dbReference type="SMART" id="SM00020">
    <property type="entry name" value="Tryp_SPc"/>
    <property type="match status" value="1"/>
</dbReference>
<dbReference type="SUPFAM" id="SSF50494">
    <property type="entry name" value="Trypsin-like serine proteases"/>
    <property type="match status" value="1"/>
</dbReference>
<dbReference type="PANTHER" id="PTHR24258">
    <property type="entry name" value="SERINE PROTEASE-RELATED"/>
    <property type="match status" value="1"/>
</dbReference>
<dbReference type="PROSITE" id="PS50240">
    <property type="entry name" value="TRYPSIN_DOM"/>
    <property type="match status" value="1"/>
</dbReference>
<dbReference type="EnsemblMetazoa" id="XM_029488701.1">
    <property type="protein sequence ID" value="XP_029344561.1"/>
    <property type="gene ID" value="LOC100164097"/>
</dbReference>
<feature type="compositionally biased region" description="Low complexity" evidence="6">
    <location>
        <begin position="175"/>
        <end position="197"/>
    </location>
</feature>
<comment type="subcellular location">
    <subcellularLocation>
        <location evidence="1">Secreted</location>
    </subcellularLocation>
</comment>
<reference evidence="9" key="2">
    <citation type="submission" date="2022-06" db="UniProtKB">
        <authorList>
            <consortium name="EnsemblMetazoa"/>
        </authorList>
    </citation>
    <scope>IDENTIFICATION</scope>
</reference>
<evidence type="ECO:0000256" key="5">
    <source>
        <dbReference type="ARBA" id="ARBA00076468"/>
    </source>
</evidence>
<proteinExistence type="predicted"/>
<dbReference type="GO" id="GO:0006508">
    <property type="term" value="P:proteolysis"/>
    <property type="evidence" value="ECO:0007669"/>
    <property type="project" value="InterPro"/>
</dbReference>
<sequence length="778" mass="83874">MRFLVTGSFLLVALVVHASTAEEWSWGNDKTKTKEPKVKPSDSIVATDREAKSIDSYSAANDDGSQEAEISSANGTDTHPRHLIRDRLCGLGLMECDDEELVEPKRYIGPQDLIYAQPVSLKPVGRPIAAIPIKSTGSPLSSVGYGPPRPVPYPSGSSSYGSGPPSSYGSGGPSSYGNGPPLSYGSGGPSSFNSGPPIRNRPGPVYGISSRPPQVFESEAAESYRPKQPIVSGVPSVALPAGGLQQHVHHHYHHGDGADGIKAASAVVDSGFGPISGPIGGPIGGPLYGGADGPQSLYGQSSSLSNSYGGSFDNYETPGGPLYKKQLNINAPPQSNSLAGPYAGERYPSYETPRADNYGCYCVPYDQCLPHEVARKEDGIAGIDPRNLHQQGKTDIEAIGLDEVVVTDGNGTIVSHHKPTADVATDKQAKARRRRDAPQSKQDAEPRYLERPTSVDDLISNGYNVEIPYDDDRTDGRQSSYSASGRCGPRQVCCRRPPAPIHSGSSSNYVSTGQCGKRNTHGITGRIKTPAYVDGDSEFGEYPWQVAILKKDPQESVYVCGGTLIDSLHVLTAAHCVKTYQEQDLRVRLGEWDVNHDVEFYPYVETDVASMVIHREFYAGTLYNDLAILRMDKPVDFSRNPHISPACLPDAFSDFTGQRCWTTGWGKDAFGDYGKYQNILKEVDVPVISNRQCETQLQQTRLGYDFKLHNGFLCAGGEEGKDACKGDGGGPLVCERAGSWYLVGIVSWGVGCGQPGVPGVYVKVSHYLDWLRQITNKY</sequence>
<dbReference type="InterPro" id="IPR018114">
    <property type="entry name" value="TRYPSIN_HIS"/>
</dbReference>
<feature type="chain" id="PRO_5035763105" description="Phenoloxidase-activating factor 2" evidence="7">
    <location>
        <begin position="22"/>
        <end position="778"/>
    </location>
</feature>
<dbReference type="PRINTS" id="PR00722">
    <property type="entry name" value="CHYMOTRYPSIN"/>
</dbReference>
<evidence type="ECO:0000256" key="2">
    <source>
        <dbReference type="ARBA" id="ARBA00022525"/>
    </source>
</evidence>
<feature type="compositionally biased region" description="Basic and acidic residues" evidence="6">
    <location>
        <begin position="436"/>
        <end position="452"/>
    </location>
</feature>
<dbReference type="PANTHER" id="PTHR24258:SF142">
    <property type="entry name" value="PEPTIDASE S1 DOMAIN-CONTAINING PROTEIN"/>
    <property type="match status" value="1"/>
</dbReference>
<dbReference type="AlphaFoldDB" id="A0A8R2NR71"/>
<evidence type="ECO:0000256" key="1">
    <source>
        <dbReference type="ARBA" id="ARBA00004613"/>
    </source>
</evidence>
<dbReference type="GO" id="GO:0004252">
    <property type="term" value="F:serine-type endopeptidase activity"/>
    <property type="evidence" value="ECO:0007669"/>
    <property type="project" value="InterPro"/>
</dbReference>
<feature type="region of interest" description="Disordered" evidence="6">
    <location>
        <begin position="135"/>
        <end position="211"/>
    </location>
</feature>
<feature type="compositionally biased region" description="Low complexity" evidence="6">
    <location>
        <begin position="154"/>
        <end position="168"/>
    </location>
</feature>
<feature type="compositionally biased region" description="Basic and acidic residues" evidence="6">
    <location>
        <begin position="29"/>
        <end position="40"/>
    </location>
</feature>
<dbReference type="FunFam" id="2.40.10.10:FF:000038">
    <property type="entry name" value="Serine protease"/>
    <property type="match status" value="1"/>
</dbReference>
<evidence type="ECO:0000313" key="10">
    <source>
        <dbReference type="Proteomes" id="UP000007819"/>
    </source>
</evidence>
<keyword evidence="3" id="KW-1015">Disulfide bond</keyword>
<dbReference type="InterPro" id="IPR001314">
    <property type="entry name" value="Peptidase_S1A"/>
</dbReference>
<keyword evidence="7" id="KW-0732">Signal</keyword>
<evidence type="ECO:0000256" key="7">
    <source>
        <dbReference type="SAM" id="SignalP"/>
    </source>
</evidence>
<dbReference type="InterPro" id="IPR043504">
    <property type="entry name" value="Peptidase_S1_PA_chymotrypsin"/>
</dbReference>
<dbReference type="Pfam" id="PF00089">
    <property type="entry name" value="Trypsin"/>
    <property type="match status" value="1"/>
</dbReference>
<feature type="signal peptide" evidence="7">
    <location>
        <begin position="1"/>
        <end position="21"/>
    </location>
</feature>
<reference evidence="10" key="1">
    <citation type="submission" date="2010-06" db="EMBL/GenBank/DDBJ databases">
        <authorList>
            <person name="Jiang H."/>
            <person name="Abraham K."/>
            <person name="Ali S."/>
            <person name="Alsbrooks S.L."/>
            <person name="Anim B.N."/>
            <person name="Anosike U.S."/>
            <person name="Attaway T."/>
            <person name="Bandaranaike D.P."/>
            <person name="Battles P.K."/>
            <person name="Bell S.N."/>
            <person name="Bell A.V."/>
            <person name="Beltran B."/>
            <person name="Bickham C."/>
            <person name="Bustamante Y."/>
            <person name="Caleb T."/>
            <person name="Canada A."/>
            <person name="Cardenas V."/>
            <person name="Carter K."/>
            <person name="Chacko J."/>
            <person name="Chandrabose M.N."/>
            <person name="Chavez D."/>
            <person name="Chavez A."/>
            <person name="Chen L."/>
            <person name="Chu H.-S."/>
            <person name="Claassen K.J."/>
            <person name="Cockrell R."/>
            <person name="Collins M."/>
            <person name="Cooper J.A."/>
            <person name="Cree A."/>
            <person name="Curry S.M."/>
            <person name="Da Y."/>
            <person name="Dao M.D."/>
            <person name="Das B."/>
            <person name="Davila M.-L."/>
            <person name="Davy-Carroll L."/>
            <person name="Denson S."/>
            <person name="Dinh H."/>
            <person name="Ebong V.E."/>
            <person name="Edwards J.R."/>
            <person name="Egan A."/>
            <person name="El-Daye J."/>
            <person name="Escobedo L."/>
            <person name="Fernandez S."/>
            <person name="Fernando P.R."/>
            <person name="Flagg N."/>
            <person name="Forbes L.D."/>
            <person name="Fowler R.G."/>
            <person name="Fu Q."/>
            <person name="Gabisi R.A."/>
            <person name="Ganer J."/>
            <person name="Garbino Pronczuk A."/>
            <person name="Garcia R.M."/>
            <person name="Garner T."/>
            <person name="Garrett T.E."/>
            <person name="Gonzalez D.A."/>
            <person name="Hamid H."/>
            <person name="Hawkins E.S."/>
            <person name="Hirani K."/>
            <person name="Hogues M.E."/>
            <person name="Hollins B."/>
            <person name="Hsiao C.-H."/>
            <person name="Jabil R."/>
            <person name="James M.L."/>
            <person name="Jhangiani S.N."/>
            <person name="Johnson B."/>
            <person name="Johnson Q."/>
            <person name="Joshi V."/>
            <person name="Kalu J.B."/>
            <person name="Kam C."/>
            <person name="Kashfia A."/>
            <person name="Keebler J."/>
            <person name="Kisamo H."/>
            <person name="Kovar C.L."/>
            <person name="Lago L.A."/>
            <person name="Lai C.-Y."/>
            <person name="Laidlaw J."/>
            <person name="Lara F."/>
            <person name="Le T.-K."/>
            <person name="Lee S.L."/>
            <person name="Legall F.H."/>
            <person name="Lemon S.J."/>
            <person name="Lewis L.R."/>
            <person name="Li B."/>
            <person name="Liu Y."/>
            <person name="Liu Y.-S."/>
            <person name="Lopez J."/>
            <person name="Lozado R.J."/>
            <person name="Lu J."/>
            <person name="Madu R.C."/>
            <person name="Maheshwari M."/>
            <person name="Maheshwari R."/>
            <person name="Malloy K."/>
            <person name="Martinez E."/>
            <person name="Mathew T."/>
            <person name="Mercado I.C."/>
            <person name="Mercado C."/>
            <person name="Meyer B."/>
            <person name="Montgomery K."/>
            <person name="Morgan M.B."/>
            <person name="Munidasa M."/>
            <person name="Nazareth L.V."/>
            <person name="Nelson J."/>
            <person name="Ng B.M."/>
            <person name="Nguyen N.B."/>
            <person name="Nguyen P.Q."/>
            <person name="Nguyen T."/>
            <person name="Obregon M."/>
            <person name="Okwuonu G.O."/>
            <person name="Onwere C.G."/>
            <person name="Orozco G."/>
            <person name="Parra A."/>
            <person name="Patel S."/>
            <person name="Patil S."/>
            <person name="Perez A."/>
            <person name="Perez Y."/>
            <person name="Pham C."/>
            <person name="Primus E.L."/>
            <person name="Pu L.-L."/>
            <person name="Puazo M."/>
            <person name="Qin X."/>
            <person name="Quiroz J.B."/>
            <person name="Reese J."/>
            <person name="Richards S."/>
            <person name="Rives C.M."/>
            <person name="Robberts R."/>
            <person name="Ruiz S.J."/>
            <person name="Ruiz M.J."/>
            <person name="Santibanez J."/>
            <person name="Schneider B.W."/>
            <person name="Sisson I."/>
            <person name="Smith M."/>
            <person name="Sodergren E."/>
            <person name="Song X.-Z."/>
            <person name="Song B.B."/>
            <person name="Summersgill H."/>
            <person name="Thelus R."/>
            <person name="Thornton R.D."/>
            <person name="Trejos Z.Y."/>
            <person name="Usmani K."/>
            <person name="Vattathil S."/>
            <person name="Villasana D."/>
            <person name="Walker D.L."/>
            <person name="Wang S."/>
            <person name="Wang K."/>
            <person name="White C.S."/>
            <person name="Williams A.C."/>
            <person name="Williamson J."/>
            <person name="Wilson K."/>
            <person name="Woghiren I.O."/>
            <person name="Woodworth J.R."/>
            <person name="Worley K.C."/>
            <person name="Wright R.A."/>
            <person name="Wu W."/>
            <person name="Young L."/>
            <person name="Zhang L."/>
            <person name="Zhang J."/>
            <person name="Zhu Y."/>
            <person name="Muzny D.M."/>
            <person name="Weinstock G."/>
            <person name="Gibbs R.A."/>
        </authorList>
    </citation>
    <scope>NUCLEOTIDE SEQUENCE [LARGE SCALE GENOMIC DNA]</scope>
    <source>
        <strain evidence="10">LSR1</strain>
    </source>
</reference>
<evidence type="ECO:0000256" key="6">
    <source>
        <dbReference type="SAM" id="MobiDB-lite"/>
    </source>
</evidence>
<dbReference type="CDD" id="cd00190">
    <property type="entry name" value="Tryp_SPc"/>
    <property type="match status" value="1"/>
</dbReference>
<keyword evidence="10" id="KW-1185">Reference proteome</keyword>